<protein>
    <submittedName>
        <fullName evidence="8">Geranyltranstransferase IspA</fullName>
    </submittedName>
</protein>
<dbReference type="OrthoDB" id="9805316at2"/>
<evidence type="ECO:0000256" key="2">
    <source>
        <dbReference type="ARBA" id="ARBA00006706"/>
    </source>
</evidence>
<evidence type="ECO:0000256" key="3">
    <source>
        <dbReference type="ARBA" id="ARBA00022679"/>
    </source>
</evidence>
<evidence type="ECO:0000256" key="5">
    <source>
        <dbReference type="ARBA" id="ARBA00022842"/>
    </source>
</evidence>
<evidence type="ECO:0000256" key="1">
    <source>
        <dbReference type="ARBA" id="ARBA00001946"/>
    </source>
</evidence>
<sequence length="296" mass="33103">MSASKLRAYENLCQDFEVYLKHAKPKLKSFHPTFEQAFWEMLLNGGKRFRPKLLLAVLSSFMRSNPMIKNAFPIALALEVLHTYSLIHDDLPCMDNAPLRRYHPTLHVSYGVTVATLVGDGLNTYAFELLSSARLPNALKVSLISTLAHCGGVFGMVLGQAIDCYFEHKPLLREQLEILHTLKTAKLIAASLKMGALIAKKYARTPTNLPTTLFNFGLKLGLFFQVRDDIIDRTKSPEESGKSTQLDTFKNNYVNLLGLKGAQDYLKTLQTELKATLNTLPPLLALHLQTLLESLA</sequence>
<dbReference type="SUPFAM" id="SSF48576">
    <property type="entry name" value="Terpenoid synthases"/>
    <property type="match status" value="1"/>
</dbReference>
<dbReference type="Gene3D" id="1.10.600.10">
    <property type="entry name" value="Farnesyl Diphosphate Synthase"/>
    <property type="match status" value="1"/>
</dbReference>
<dbReference type="SFLD" id="SFLDG01017">
    <property type="entry name" value="Polyprenyl_Transferase_Like"/>
    <property type="match status" value="1"/>
</dbReference>
<dbReference type="AlphaFoldDB" id="A0A6J4CZP0"/>
<dbReference type="PANTHER" id="PTHR43281">
    <property type="entry name" value="FARNESYL DIPHOSPHATE SYNTHASE"/>
    <property type="match status" value="1"/>
</dbReference>
<evidence type="ECO:0000256" key="4">
    <source>
        <dbReference type="ARBA" id="ARBA00022723"/>
    </source>
</evidence>
<gene>
    <name evidence="8" type="primary">ispA</name>
    <name evidence="8" type="ORF">SNTW_08280</name>
</gene>
<dbReference type="InterPro" id="IPR000092">
    <property type="entry name" value="Polyprenyl_synt"/>
</dbReference>
<evidence type="ECO:0000256" key="6">
    <source>
        <dbReference type="ARBA" id="ARBA00023229"/>
    </source>
</evidence>
<dbReference type="SFLD" id="SFLDS00005">
    <property type="entry name" value="Isoprenoid_Synthase_Type_I"/>
    <property type="match status" value="1"/>
</dbReference>
<dbReference type="GO" id="GO:0016114">
    <property type="term" value="P:terpenoid biosynthetic process"/>
    <property type="evidence" value="ECO:0007669"/>
    <property type="project" value="UniProtKB-ARBA"/>
</dbReference>
<dbReference type="PANTHER" id="PTHR43281:SF1">
    <property type="entry name" value="FARNESYL DIPHOSPHATE SYNTHASE"/>
    <property type="match status" value="1"/>
</dbReference>
<dbReference type="GO" id="GO:0004659">
    <property type="term" value="F:prenyltransferase activity"/>
    <property type="evidence" value="ECO:0007669"/>
    <property type="project" value="InterPro"/>
</dbReference>
<name>A0A6J4CZP0_9HELI</name>
<organism evidence="8 9">
    <name type="scientific">Helicobacter suis</name>
    <dbReference type="NCBI Taxonomy" id="104628"/>
    <lineage>
        <taxon>Bacteria</taxon>
        <taxon>Pseudomonadati</taxon>
        <taxon>Campylobacterota</taxon>
        <taxon>Epsilonproteobacteria</taxon>
        <taxon>Campylobacterales</taxon>
        <taxon>Helicobacteraceae</taxon>
        <taxon>Helicobacter</taxon>
    </lineage>
</organism>
<dbReference type="InterPro" id="IPR033749">
    <property type="entry name" value="Polyprenyl_synt_CS"/>
</dbReference>
<keyword evidence="3 7" id="KW-0808">Transferase</keyword>
<dbReference type="CDD" id="cd00685">
    <property type="entry name" value="Trans_IPPS_HT"/>
    <property type="match status" value="1"/>
</dbReference>
<evidence type="ECO:0000256" key="7">
    <source>
        <dbReference type="RuleBase" id="RU004466"/>
    </source>
</evidence>
<keyword evidence="5" id="KW-0460">Magnesium</keyword>
<accession>A0A6J4CZP0</accession>
<keyword evidence="4" id="KW-0479">Metal-binding</keyword>
<dbReference type="PROSITE" id="PS00444">
    <property type="entry name" value="POLYPRENYL_SYNTHASE_2"/>
    <property type="match status" value="1"/>
</dbReference>
<dbReference type="FunFam" id="1.10.600.10:FF:000001">
    <property type="entry name" value="Geranylgeranyl diphosphate synthase"/>
    <property type="match status" value="1"/>
</dbReference>
<dbReference type="Pfam" id="PF00348">
    <property type="entry name" value="polyprenyl_synt"/>
    <property type="match status" value="1"/>
</dbReference>
<dbReference type="InterPro" id="IPR008949">
    <property type="entry name" value="Isoprenoid_synthase_dom_sf"/>
</dbReference>
<comment type="similarity">
    <text evidence="2 7">Belongs to the FPP/GGPP synthase family.</text>
</comment>
<evidence type="ECO:0000313" key="9">
    <source>
        <dbReference type="Proteomes" id="UP000317935"/>
    </source>
</evidence>
<comment type="cofactor">
    <cofactor evidence="1">
        <name>Mg(2+)</name>
        <dbReference type="ChEBI" id="CHEBI:18420"/>
    </cofactor>
</comment>
<dbReference type="GO" id="GO:0046872">
    <property type="term" value="F:metal ion binding"/>
    <property type="evidence" value="ECO:0007669"/>
    <property type="project" value="UniProtKB-KW"/>
</dbReference>
<dbReference type="EMBL" id="AP019774">
    <property type="protein sequence ID" value="BCD70183.1"/>
    <property type="molecule type" value="Genomic_DNA"/>
</dbReference>
<dbReference type="Proteomes" id="UP000317935">
    <property type="component" value="Chromosome"/>
</dbReference>
<keyword evidence="6" id="KW-0414">Isoprene biosynthesis</keyword>
<proteinExistence type="inferred from homology"/>
<dbReference type="RefSeq" id="WP_064430001.1">
    <property type="nucleotide sequence ID" value="NZ_AP019774.1"/>
</dbReference>
<evidence type="ECO:0000313" key="8">
    <source>
        <dbReference type="EMBL" id="BCD70183.1"/>
    </source>
</evidence>
<reference evidence="8 9" key="1">
    <citation type="submission" date="2019-06" db="EMBL/GenBank/DDBJ databases">
        <title>Complete genome sequence of Helicobacter suis SNTW101c.</title>
        <authorList>
            <person name="Rimbara E."/>
            <person name="Suzuki M."/>
            <person name="Matsui H."/>
            <person name="Nakamura M."/>
            <person name="Mori S."/>
            <person name="Shibayama K."/>
        </authorList>
    </citation>
    <scope>NUCLEOTIDE SEQUENCE [LARGE SCALE GENOMIC DNA]</scope>
    <source>
        <strain evidence="8 9">SNTW101c</strain>
    </source>
</reference>